<evidence type="ECO:0000256" key="3">
    <source>
        <dbReference type="SAM" id="SignalP"/>
    </source>
</evidence>
<dbReference type="InterPro" id="IPR011990">
    <property type="entry name" value="TPR-like_helical_dom_sf"/>
</dbReference>
<keyword evidence="2" id="KW-1133">Transmembrane helix</keyword>
<dbReference type="PROSITE" id="PS50005">
    <property type="entry name" value="TPR"/>
    <property type="match status" value="1"/>
</dbReference>
<keyword evidence="2" id="KW-0812">Transmembrane</keyword>
<evidence type="ECO:0000313" key="5">
    <source>
        <dbReference type="Proteomes" id="UP000293874"/>
    </source>
</evidence>
<dbReference type="RefSeq" id="WP_130542804.1">
    <property type="nucleotide sequence ID" value="NZ_CP042431.1"/>
</dbReference>
<name>A0A4Q7MU48_9BACT</name>
<keyword evidence="5" id="KW-1185">Reference proteome</keyword>
<dbReference type="PROSITE" id="PS51257">
    <property type="entry name" value="PROKAR_LIPOPROTEIN"/>
    <property type="match status" value="1"/>
</dbReference>
<keyword evidence="1" id="KW-0802">TPR repeat</keyword>
<dbReference type="InterPro" id="IPR019734">
    <property type="entry name" value="TPR_rpt"/>
</dbReference>
<dbReference type="SMART" id="SM00028">
    <property type="entry name" value="TPR"/>
    <property type="match status" value="1"/>
</dbReference>
<dbReference type="AlphaFoldDB" id="A0A4Q7MU48"/>
<dbReference type="Proteomes" id="UP000293874">
    <property type="component" value="Unassembled WGS sequence"/>
</dbReference>
<feature type="chain" id="PRO_5020366814" evidence="3">
    <location>
        <begin position="22"/>
        <end position="308"/>
    </location>
</feature>
<sequence length="308" mass="35202">MFKPLRFLLVAAMLFSLSASACLNEYQRKEMPLDKNKLHLHLLLHSKEDEMPYWWHGFDGESLHSLEDMAGKNIAELNYKQRSDYAVAQLKVGDKAKGLQILQDLYRSYPNEYNIVANLGTAYELNGDKTKALECLKKAVAINPLSHFGSEWIHVRILEEQLAATPDYKKIINLNTGNFQDWLTDKTYRFPRPADSLKLQIAYQLHERIAFIAPPNAVIGQLVTDFGDIVAKTDSLGAAFEFYQFALKYDSTLKDSIDVRINGVKASQKEVKDTFRWATIVWAIPLLALVMIFLAWLRSLRNNKKADS</sequence>
<proteinExistence type="predicted"/>
<evidence type="ECO:0000256" key="1">
    <source>
        <dbReference type="PROSITE-ProRule" id="PRU00339"/>
    </source>
</evidence>
<protein>
    <submittedName>
        <fullName evidence="4">Tetratricopeptide repeat protein</fullName>
    </submittedName>
</protein>
<evidence type="ECO:0000256" key="2">
    <source>
        <dbReference type="SAM" id="Phobius"/>
    </source>
</evidence>
<keyword evidence="2" id="KW-0472">Membrane</keyword>
<dbReference type="SUPFAM" id="SSF48452">
    <property type="entry name" value="TPR-like"/>
    <property type="match status" value="1"/>
</dbReference>
<organism evidence="4 5">
    <name type="scientific">Pseudobacter ginsenosidimutans</name>
    <dbReference type="NCBI Taxonomy" id="661488"/>
    <lineage>
        <taxon>Bacteria</taxon>
        <taxon>Pseudomonadati</taxon>
        <taxon>Bacteroidota</taxon>
        <taxon>Chitinophagia</taxon>
        <taxon>Chitinophagales</taxon>
        <taxon>Chitinophagaceae</taxon>
        <taxon>Pseudobacter</taxon>
    </lineage>
</organism>
<evidence type="ECO:0000313" key="4">
    <source>
        <dbReference type="EMBL" id="RZS72385.1"/>
    </source>
</evidence>
<feature type="transmembrane region" description="Helical" evidence="2">
    <location>
        <begin position="275"/>
        <end position="297"/>
    </location>
</feature>
<feature type="signal peptide" evidence="3">
    <location>
        <begin position="1"/>
        <end position="21"/>
    </location>
</feature>
<dbReference type="Gene3D" id="1.25.40.10">
    <property type="entry name" value="Tetratricopeptide repeat domain"/>
    <property type="match status" value="1"/>
</dbReference>
<gene>
    <name evidence="4" type="ORF">EV199_4304</name>
</gene>
<dbReference type="Pfam" id="PF13174">
    <property type="entry name" value="TPR_6"/>
    <property type="match status" value="1"/>
</dbReference>
<feature type="repeat" description="TPR" evidence="1">
    <location>
        <begin position="113"/>
        <end position="146"/>
    </location>
</feature>
<dbReference type="EMBL" id="SGXA01000002">
    <property type="protein sequence ID" value="RZS72385.1"/>
    <property type="molecule type" value="Genomic_DNA"/>
</dbReference>
<accession>A0A4Q7MU48</accession>
<comment type="caution">
    <text evidence="4">The sequence shown here is derived from an EMBL/GenBank/DDBJ whole genome shotgun (WGS) entry which is preliminary data.</text>
</comment>
<dbReference type="OrthoDB" id="1159555at2"/>
<reference evidence="4 5" key="1">
    <citation type="submission" date="2019-02" db="EMBL/GenBank/DDBJ databases">
        <title>Genomic Encyclopedia of Type Strains, Phase IV (KMG-IV): sequencing the most valuable type-strain genomes for metagenomic binning, comparative biology and taxonomic classification.</title>
        <authorList>
            <person name="Goeker M."/>
        </authorList>
    </citation>
    <scope>NUCLEOTIDE SEQUENCE [LARGE SCALE GENOMIC DNA]</scope>
    <source>
        <strain evidence="4 5">DSM 18116</strain>
    </source>
</reference>
<keyword evidence="3" id="KW-0732">Signal</keyword>